<dbReference type="EMBL" id="WTRC01000913">
    <property type="protein sequence ID" value="MWT24674.1"/>
    <property type="molecule type" value="Genomic_DNA"/>
</dbReference>
<protein>
    <submittedName>
        <fullName evidence="1">GntR family transcriptional regulator</fullName>
    </submittedName>
</protein>
<dbReference type="Proteomes" id="UP000487258">
    <property type="component" value="Unassembled WGS sequence"/>
</dbReference>
<gene>
    <name evidence="3" type="ORF">GP954_27710</name>
    <name evidence="2" type="ORF">GP965_27770</name>
    <name evidence="1" type="ORF">GQM04_28980</name>
</gene>
<reference evidence="4 5" key="2">
    <citation type="submission" date="2019-12" db="EMBL/GenBank/DDBJ databases">
        <title>Enteriobacteria Tanzani isolates_8377-8380.</title>
        <authorList>
            <person name="Subbiah M."/>
            <person name="Call D."/>
        </authorList>
    </citation>
    <scope>NUCLEOTIDE SEQUENCE [LARGE SCALE GENOMIC DNA]</scope>
    <source>
        <strain evidence="3 5">8378wC7</strain>
        <strain evidence="2 4">8378wH8</strain>
    </source>
</reference>
<evidence type="ECO:0000313" key="1">
    <source>
        <dbReference type="EMBL" id="MWL49456.1"/>
    </source>
</evidence>
<evidence type="ECO:0000313" key="2">
    <source>
        <dbReference type="EMBL" id="MWT24674.1"/>
    </source>
</evidence>
<evidence type="ECO:0000313" key="6">
    <source>
        <dbReference type="Proteomes" id="UP000487258"/>
    </source>
</evidence>
<evidence type="ECO:0000313" key="3">
    <source>
        <dbReference type="EMBL" id="MWT88877.1"/>
    </source>
</evidence>
<comment type="caution">
    <text evidence="1">The sequence shown here is derived from an EMBL/GenBank/DDBJ whole genome shotgun (WGS) entry which is preliminary data.</text>
</comment>
<dbReference type="EMBL" id="WTRN01001881">
    <property type="protein sequence ID" value="MWT88877.1"/>
    <property type="molecule type" value="Genomic_DNA"/>
</dbReference>
<organism evidence="1 6">
    <name type="scientific">Escherichia coli</name>
    <dbReference type="NCBI Taxonomy" id="562"/>
    <lineage>
        <taxon>Bacteria</taxon>
        <taxon>Pseudomonadati</taxon>
        <taxon>Pseudomonadota</taxon>
        <taxon>Gammaproteobacteria</taxon>
        <taxon>Enterobacterales</taxon>
        <taxon>Enterobacteriaceae</taxon>
        <taxon>Escherichia</taxon>
    </lineage>
</organism>
<evidence type="ECO:0000313" key="4">
    <source>
        <dbReference type="Proteomes" id="UP000462410"/>
    </source>
</evidence>
<feature type="non-terminal residue" evidence="1">
    <location>
        <position position="43"/>
    </location>
</feature>
<dbReference type="AlphaFoldDB" id="A0A6D0EW58"/>
<name>A0A6D0EW58_ECOLX</name>
<dbReference type="Proteomes" id="UP000480485">
    <property type="component" value="Unassembled WGS sequence"/>
</dbReference>
<dbReference type="EMBL" id="WTMY01000717">
    <property type="protein sequence ID" value="MWL49456.1"/>
    <property type="molecule type" value="Genomic_DNA"/>
</dbReference>
<dbReference type="Proteomes" id="UP000462410">
    <property type="component" value="Unassembled WGS sequence"/>
</dbReference>
<reference evidence="1 6" key="1">
    <citation type="submission" date="2019-12" db="EMBL/GenBank/DDBJ databases">
        <title>Enteriobacteria Tanzani isolates_10432.</title>
        <authorList>
            <person name="Subbiah M."/>
            <person name="Call D."/>
        </authorList>
    </citation>
    <scope>NUCLEOTIDE SEQUENCE [LARGE SCALE GENOMIC DNA]</scope>
    <source>
        <strain evidence="1 6">10432wF6</strain>
    </source>
</reference>
<sequence length="43" mass="4849">MSRSQNLRHNVINQVIDDMARGHIPSPLPSQSALAEMYNISRT</sequence>
<proteinExistence type="predicted"/>
<accession>A0A6D0EW58</accession>
<evidence type="ECO:0000313" key="5">
    <source>
        <dbReference type="Proteomes" id="UP000480485"/>
    </source>
</evidence>